<keyword evidence="1" id="KW-0472">Membrane</keyword>
<evidence type="ECO:0000313" key="3">
    <source>
        <dbReference type="Proteomes" id="UP000245506"/>
    </source>
</evidence>
<accession>A0A317CH06</accession>
<proteinExistence type="predicted"/>
<comment type="caution">
    <text evidence="2">The sequence shown here is derived from an EMBL/GenBank/DDBJ whole genome shotgun (WGS) entry which is preliminary data.</text>
</comment>
<keyword evidence="1" id="KW-0812">Transmembrane</keyword>
<evidence type="ECO:0000313" key="2">
    <source>
        <dbReference type="EMBL" id="PWQ95532.1"/>
    </source>
</evidence>
<gene>
    <name evidence="2" type="ORF">DKT75_12170</name>
</gene>
<protein>
    <submittedName>
        <fullName evidence="2">Uncharacterized protein</fullName>
    </submittedName>
</protein>
<keyword evidence="3" id="KW-1185">Reference proteome</keyword>
<reference evidence="2 3" key="1">
    <citation type="submission" date="2018-05" db="EMBL/GenBank/DDBJ databases">
        <title>Leucothrix arctica sp. nov., isolated from Arctic seawater.</title>
        <authorList>
            <person name="Choi A."/>
            <person name="Baek K."/>
        </authorList>
    </citation>
    <scope>NUCLEOTIDE SEQUENCE [LARGE SCALE GENOMIC DNA]</scope>
    <source>
        <strain evidence="2 3">IMCC9719</strain>
    </source>
</reference>
<dbReference type="Proteomes" id="UP000245506">
    <property type="component" value="Unassembled WGS sequence"/>
</dbReference>
<sequence length="286" mass="32639">MLVIAMFIILLGFMSFSGQQVELPLTNASESNQLQPPTEVASESLAIPDKQALQFQYLQEQLNNERTETTLNYQKQIEMQRLEYGNLTEQQRLLHEKSLQESAQQNTLQLKQQELQKDYMQGQQALSKLESEKQHEAEVTHTLLSFEKEKQQMTQAHEAALAIQKADAEQRSMLNIALIFSTIIISSSVAYFFVSSLKVKREKELAKIEYDKLFALKQQESMQATRIKVLDSIADLPGPDKKEIIEGLVGLNRSYDVLENNTQQNPPIEIELTDLTPPQMQPVSKI</sequence>
<name>A0A317CH06_9GAMM</name>
<keyword evidence="1" id="KW-1133">Transmembrane helix</keyword>
<organism evidence="2 3">
    <name type="scientific">Leucothrix arctica</name>
    <dbReference type="NCBI Taxonomy" id="1481894"/>
    <lineage>
        <taxon>Bacteria</taxon>
        <taxon>Pseudomonadati</taxon>
        <taxon>Pseudomonadota</taxon>
        <taxon>Gammaproteobacteria</taxon>
        <taxon>Thiotrichales</taxon>
        <taxon>Thiotrichaceae</taxon>
        <taxon>Leucothrix</taxon>
    </lineage>
</organism>
<evidence type="ECO:0000256" key="1">
    <source>
        <dbReference type="SAM" id="Phobius"/>
    </source>
</evidence>
<feature type="transmembrane region" description="Helical" evidence="1">
    <location>
        <begin position="173"/>
        <end position="194"/>
    </location>
</feature>
<dbReference type="AlphaFoldDB" id="A0A317CH06"/>
<dbReference type="EMBL" id="QGKL01000033">
    <property type="protein sequence ID" value="PWQ95532.1"/>
    <property type="molecule type" value="Genomic_DNA"/>
</dbReference>